<gene>
    <name evidence="2" type="ORF">VFPBJ_09632</name>
</gene>
<accession>A0A179GEU9</accession>
<dbReference type="InterPro" id="IPR037176">
    <property type="entry name" value="Osmotin/thaumatin-like_sf"/>
</dbReference>
<comment type="caution">
    <text evidence="2">The sequence shown here is derived from an EMBL/GenBank/DDBJ whole genome shotgun (WGS) entry which is preliminary data.</text>
</comment>
<evidence type="ECO:0000313" key="3">
    <source>
        <dbReference type="Proteomes" id="UP000078240"/>
    </source>
</evidence>
<dbReference type="EMBL" id="LSBH01000008">
    <property type="protein sequence ID" value="OAQ75659.1"/>
    <property type="molecule type" value="Genomic_DNA"/>
</dbReference>
<dbReference type="Proteomes" id="UP000078240">
    <property type="component" value="Unassembled WGS sequence"/>
</dbReference>
<protein>
    <submittedName>
        <fullName evidence="2">Uncharacterized protein</fullName>
    </submittedName>
</protein>
<evidence type="ECO:0000256" key="1">
    <source>
        <dbReference type="SAM" id="SignalP"/>
    </source>
</evidence>
<feature type="chain" id="PRO_5008102583" evidence="1">
    <location>
        <begin position="36"/>
        <end position="283"/>
    </location>
</feature>
<dbReference type="AlphaFoldDB" id="A0A179GEU9"/>
<evidence type="ECO:0000313" key="2">
    <source>
        <dbReference type="EMBL" id="OAQ75659.1"/>
    </source>
</evidence>
<organism evidence="2 3">
    <name type="scientific">Purpureocillium lilacinum</name>
    <name type="common">Paecilomyces lilacinus</name>
    <dbReference type="NCBI Taxonomy" id="33203"/>
    <lineage>
        <taxon>Eukaryota</taxon>
        <taxon>Fungi</taxon>
        <taxon>Dikarya</taxon>
        <taxon>Ascomycota</taxon>
        <taxon>Pezizomycotina</taxon>
        <taxon>Sordariomycetes</taxon>
        <taxon>Hypocreomycetidae</taxon>
        <taxon>Hypocreales</taxon>
        <taxon>Ophiocordycipitaceae</taxon>
        <taxon>Purpureocillium</taxon>
    </lineage>
</organism>
<dbReference type="SUPFAM" id="SSF49870">
    <property type="entry name" value="Osmotin, thaumatin-like protein"/>
    <property type="match status" value="1"/>
</dbReference>
<keyword evidence="1" id="KW-0732">Signal</keyword>
<sequence>MVTAADAQNSETSTTMAPSGNALLCLLALAATAAASPLQAAPTPVAGVVDTVKDIVDHALGALNPATTVAEKAAMVTPTDGANAQWAGEMTITLQNRHERGIKTRHVVGYGAPAPHGNPGTGVIPKNGESVFTVPRGWNGNVVINDENYPVDTGDESQLEGSFMNQGQGERGDINVSYVNGYSVPIVCRCNENNIWTGCSKNLWNYGKCPNDNWKHSCRNDARNNGWNTQPAAFFTPCRGDGGAYTFPADDKANNLNAKCSQERYTCCAGYFCPANPAEGGFH</sequence>
<name>A0A179GEU9_PURLI</name>
<feature type="signal peptide" evidence="1">
    <location>
        <begin position="1"/>
        <end position="35"/>
    </location>
</feature>
<proteinExistence type="predicted"/>
<reference evidence="2 3" key="1">
    <citation type="submission" date="2016-01" db="EMBL/GenBank/DDBJ databases">
        <title>Biosynthesis of antibiotic leucinostatins and their inhibition on Phytophthora in bio-control Purpureocillium lilacinum.</title>
        <authorList>
            <person name="Wang G."/>
            <person name="Liu Z."/>
            <person name="Lin R."/>
            <person name="Li E."/>
            <person name="Mao Z."/>
            <person name="Ling J."/>
            <person name="Yin W."/>
            <person name="Xie B."/>
        </authorList>
    </citation>
    <scope>NUCLEOTIDE SEQUENCE [LARGE SCALE GENOMIC DNA]</scope>
    <source>
        <strain evidence="2">PLBJ-1</strain>
    </source>
</reference>